<reference evidence="2" key="1">
    <citation type="submission" date="2014-09" db="EMBL/GenBank/DDBJ databases">
        <authorList>
            <person name="Magalhaes I.L.F."/>
            <person name="Oliveira U."/>
            <person name="Santos F.R."/>
            <person name="Vidigal T.H.D.A."/>
            <person name="Brescovit A.D."/>
            <person name="Santos A.J."/>
        </authorList>
    </citation>
    <scope>NUCLEOTIDE SEQUENCE</scope>
    <source>
        <tissue evidence="2">Shoot tissue taken approximately 20 cm above the soil surface</tissue>
    </source>
</reference>
<evidence type="ECO:0000313" key="2">
    <source>
        <dbReference type="EMBL" id="JAD47627.1"/>
    </source>
</evidence>
<evidence type="ECO:0000256" key="1">
    <source>
        <dbReference type="SAM" id="MobiDB-lite"/>
    </source>
</evidence>
<reference evidence="2" key="2">
    <citation type="journal article" date="2015" name="Data Brief">
        <title>Shoot transcriptome of the giant reed, Arundo donax.</title>
        <authorList>
            <person name="Barrero R.A."/>
            <person name="Guerrero F.D."/>
            <person name="Moolhuijzen P."/>
            <person name="Goolsby J.A."/>
            <person name="Tidwell J."/>
            <person name="Bellgard S.E."/>
            <person name="Bellgard M.I."/>
        </authorList>
    </citation>
    <scope>NUCLEOTIDE SEQUENCE</scope>
    <source>
        <tissue evidence="2">Shoot tissue taken approximately 20 cm above the soil surface</tissue>
    </source>
</reference>
<proteinExistence type="predicted"/>
<accession>A0A0A9AKQ1</accession>
<sequence>MEMEADRKCARATAVLGQRGGCRRLAPRGARGAAALRRPTALARCYSTACSPPRKRTSGTQPWAMSSRRLC</sequence>
<name>A0A0A9AKQ1_ARUDO</name>
<dbReference type="AlphaFoldDB" id="A0A0A9AKQ1"/>
<protein>
    <submittedName>
        <fullName evidence="2">Uncharacterized protein</fullName>
    </submittedName>
</protein>
<feature type="region of interest" description="Disordered" evidence="1">
    <location>
        <begin position="51"/>
        <end position="71"/>
    </location>
</feature>
<organism evidence="2">
    <name type="scientific">Arundo donax</name>
    <name type="common">Giant reed</name>
    <name type="synonym">Donax arundinaceus</name>
    <dbReference type="NCBI Taxonomy" id="35708"/>
    <lineage>
        <taxon>Eukaryota</taxon>
        <taxon>Viridiplantae</taxon>
        <taxon>Streptophyta</taxon>
        <taxon>Embryophyta</taxon>
        <taxon>Tracheophyta</taxon>
        <taxon>Spermatophyta</taxon>
        <taxon>Magnoliopsida</taxon>
        <taxon>Liliopsida</taxon>
        <taxon>Poales</taxon>
        <taxon>Poaceae</taxon>
        <taxon>PACMAD clade</taxon>
        <taxon>Arundinoideae</taxon>
        <taxon>Arundineae</taxon>
        <taxon>Arundo</taxon>
    </lineage>
</organism>
<dbReference type="EMBL" id="GBRH01250268">
    <property type="protein sequence ID" value="JAD47627.1"/>
    <property type="molecule type" value="Transcribed_RNA"/>
</dbReference>